<feature type="non-terminal residue" evidence="1">
    <location>
        <position position="1"/>
    </location>
</feature>
<dbReference type="AlphaFoldDB" id="A0ABD2N3C2"/>
<dbReference type="EMBL" id="JABFTP020000062">
    <property type="protein sequence ID" value="KAL3273149.1"/>
    <property type="molecule type" value="Genomic_DNA"/>
</dbReference>
<keyword evidence="2" id="KW-1185">Reference proteome</keyword>
<comment type="caution">
    <text evidence="1">The sequence shown here is derived from an EMBL/GenBank/DDBJ whole genome shotgun (WGS) entry which is preliminary data.</text>
</comment>
<evidence type="ECO:0000313" key="1">
    <source>
        <dbReference type="EMBL" id="KAL3273149.1"/>
    </source>
</evidence>
<reference evidence="1 2" key="1">
    <citation type="journal article" date="2021" name="BMC Biol.">
        <title>Horizontally acquired antibacterial genes associated with adaptive radiation of ladybird beetles.</title>
        <authorList>
            <person name="Li H.S."/>
            <person name="Tang X.F."/>
            <person name="Huang Y.H."/>
            <person name="Xu Z.Y."/>
            <person name="Chen M.L."/>
            <person name="Du X.Y."/>
            <person name="Qiu B.Y."/>
            <person name="Chen P.T."/>
            <person name="Zhang W."/>
            <person name="Slipinski A."/>
            <person name="Escalona H.E."/>
            <person name="Waterhouse R.M."/>
            <person name="Zwick A."/>
            <person name="Pang H."/>
        </authorList>
    </citation>
    <scope>NUCLEOTIDE SEQUENCE [LARGE SCALE GENOMIC DNA]</scope>
    <source>
        <strain evidence="1">SYSU2018</strain>
    </source>
</reference>
<protein>
    <submittedName>
        <fullName evidence="1">Uncharacterized protein</fullName>
    </submittedName>
</protein>
<name>A0ABD2N3C2_9CUCU</name>
<evidence type="ECO:0000313" key="2">
    <source>
        <dbReference type="Proteomes" id="UP001516400"/>
    </source>
</evidence>
<proteinExistence type="predicted"/>
<accession>A0ABD2N3C2</accession>
<dbReference type="Proteomes" id="UP001516400">
    <property type="component" value="Unassembled WGS sequence"/>
</dbReference>
<sequence>NPIIASVNCEDENTIAHVRNFNIQNVGLFTIMPNCKCYTLSTLLVASSNQSANFTNYIPPVNINGDDCCVKKQSYLTSDEMETVKLHDLDLDDTHSISYINSIKF</sequence>
<gene>
    <name evidence="1" type="ORF">HHI36_014603</name>
</gene>
<organism evidence="1 2">
    <name type="scientific">Cryptolaemus montrouzieri</name>
    <dbReference type="NCBI Taxonomy" id="559131"/>
    <lineage>
        <taxon>Eukaryota</taxon>
        <taxon>Metazoa</taxon>
        <taxon>Ecdysozoa</taxon>
        <taxon>Arthropoda</taxon>
        <taxon>Hexapoda</taxon>
        <taxon>Insecta</taxon>
        <taxon>Pterygota</taxon>
        <taxon>Neoptera</taxon>
        <taxon>Endopterygota</taxon>
        <taxon>Coleoptera</taxon>
        <taxon>Polyphaga</taxon>
        <taxon>Cucujiformia</taxon>
        <taxon>Coccinelloidea</taxon>
        <taxon>Coccinellidae</taxon>
        <taxon>Scymninae</taxon>
        <taxon>Scymnini</taxon>
        <taxon>Cryptolaemus</taxon>
    </lineage>
</organism>